<evidence type="ECO:0000313" key="4">
    <source>
        <dbReference type="Proteomes" id="UP000002943"/>
    </source>
</evidence>
<evidence type="ECO:0000259" key="2">
    <source>
        <dbReference type="Pfam" id="PF16036"/>
    </source>
</evidence>
<feature type="signal peptide" evidence="1">
    <location>
        <begin position="1"/>
        <end position="22"/>
    </location>
</feature>
<gene>
    <name evidence="3" type="ORF">VIBC2010_08578</name>
</gene>
<name>E3BEH2_9VIBR</name>
<keyword evidence="4" id="KW-1185">Reference proteome</keyword>
<organism evidence="3 4">
    <name type="scientific">Vibrio caribbeanicus ATCC BAA-2122</name>
    <dbReference type="NCBI Taxonomy" id="796620"/>
    <lineage>
        <taxon>Bacteria</taxon>
        <taxon>Pseudomonadati</taxon>
        <taxon>Pseudomonadota</taxon>
        <taxon>Gammaproteobacteria</taxon>
        <taxon>Vibrionales</taxon>
        <taxon>Vibrionaceae</taxon>
        <taxon>Vibrio</taxon>
    </lineage>
</organism>
<evidence type="ECO:0000313" key="3">
    <source>
        <dbReference type="EMBL" id="EFP98589.1"/>
    </source>
</evidence>
<evidence type="ECO:0000256" key="1">
    <source>
        <dbReference type="SAM" id="SignalP"/>
    </source>
</evidence>
<dbReference type="AlphaFoldDB" id="E3BEH2"/>
<protein>
    <recommendedName>
        <fullName evidence="2">Chalcone isomerase domain-containing protein</fullName>
    </recommendedName>
</protein>
<dbReference type="OrthoDB" id="8527419at2"/>
<dbReference type="eggNOG" id="COG3572">
    <property type="taxonomic scope" value="Bacteria"/>
</dbReference>
<dbReference type="Pfam" id="PF16036">
    <property type="entry name" value="Chalcone_3"/>
    <property type="match status" value="1"/>
</dbReference>
<feature type="chain" id="PRO_5003166889" description="Chalcone isomerase domain-containing protein" evidence="1">
    <location>
        <begin position="23"/>
        <end position="184"/>
    </location>
</feature>
<proteinExistence type="predicted"/>
<dbReference type="Proteomes" id="UP000002943">
    <property type="component" value="Unassembled WGS sequence"/>
</dbReference>
<sequence length="184" mass="20848">MNGKTWRVRVTIFFLSFFTSNAFSVSTTSSWREWPKAGSAELSVLFFDVYSSELYTPDGDYIVEDDITPHPLALSITYKRDISKAALVEATVEQWNKLGYDQTLIPGWEEIVTNIFPGVSEGHNLTYVTNGVKGSFFYSPAENEQSRLIGTIEDEKLNDAFLAIWLSPKTEYPKLRKGLIGDRK</sequence>
<reference evidence="3 4" key="1">
    <citation type="journal article" date="2012" name="Int. J. Syst. Evol. Microbiol.">
        <title>Vibrio caribbeanicus sp. nov., isolated from the marine sponge Scleritoderma cyanea.</title>
        <authorList>
            <person name="Hoffmann M."/>
            <person name="Monday S.R."/>
            <person name="Allard M.W."/>
            <person name="Strain E.A."/>
            <person name="Whittaker P."/>
            <person name="Naum M."/>
            <person name="McCarthy P.J."/>
            <person name="Lopez J.V."/>
            <person name="Fischer M."/>
            <person name="Brown E.W."/>
        </authorList>
    </citation>
    <scope>NUCLEOTIDE SEQUENCE [LARGE SCALE GENOMIC DNA]</scope>
    <source>
        <strain evidence="3 4">ATCC BAA-2122</strain>
    </source>
</reference>
<feature type="domain" description="Chalcone isomerase" evidence="2">
    <location>
        <begin position="43"/>
        <end position="181"/>
    </location>
</feature>
<comment type="caution">
    <text evidence="3">The sequence shown here is derived from an EMBL/GenBank/DDBJ whole genome shotgun (WGS) entry which is preliminary data.</text>
</comment>
<dbReference type="InterPro" id="IPR016087">
    <property type="entry name" value="Chalcone_isomerase"/>
</dbReference>
<dbReference type="STRING" id="796620.VIBC2010_08578"/>
<accession>E3BEH2</accession>
<dbReference type="RefSeq" id="WP_009599261.1">
    <property type="nucleotide sequence ID" value="NZ_AEIU01000002.1"/>
</dbReference>
<dbReference type="EMBL" id="AEIU01000002">
    <property type="protein sequence ID" value="EFP98589.1"/>
    <property type="molecule type" value="Genomic_DNA"/>
</dbReference>
<keyword evidence="1" id="KW-0732">Signal</keyword>